<proteinExistence type="predicted"/>
<dbReference type="GO" id="GO:0048731">
    <property type="term" value="P:system development"/>
    <property type="evidence" value="ECO:0007669"/>
    <property type="project" value="InterPro"/>
</dbReference>
<gene>
    <name evidence="3" type="ORF">F3Y22_tig00116997pilonHSYRG00191</name>
</gene>
<feature type="signal peptide" evidence="2">
    <location>
        <begin position="1"/>
        <end position="37"/>
    </location>
</feature>
<accession>A0A6A2WE36</accession>
<dbReference type="Proteomes" id="UP000436088">
    <property type="component" value="Unassembled WGS sequence"/>
</dbReference>
<dbReference type="EMBL" id="VEPZ02001762">
    <property type="protein sequence ID" value="KAE8656702.1"/>
    <property type="molecule type" value="Genomic_DNA"/>
</dbReference>
<reference evidence="3" key="1">
    <citation type="submission" date="2019-09" db="EMBL/GenBank/DDBJ databases">
        <title>Draft genome information of white flower Hibiscus syriacus.</title>
        <authorList>
            <person name="Kim Y.-M."/>
        </authorList>
    </citation>
    <scope>NUCLEOTIDE SEQUENCE [LARGE SCALE GENOMIC DNA]</scope>
    <source>
        <strain evidence="3">YM2019G1</strain>
    </source>
</reference>
<keyword evidence="4" id="KW-1185">Reference proteome</keyword>
<feature type="region of interest" description="Disordered" evidence="1">
    <location>
        <begin position="34"/>
        <end position="97"/>
    </location>
</feature>
<name>A0A6A2WE36_HIBSY</name>
<keyword evidence="2" id="KW-0732">Signal</keyword>
<protein>
    <submittedName>
        <fullName evidence="3">Aldolase superfamily protein isoform 1</fullName>
    </submittedName>
</protein>
<evidence type="ECO:0000256" key="2">
    <source>
        <dbReference type="SAM" id="SignalP"/>
    </source>
</evidence>
<sequence length="97" mass="10663">MHDRRMGFSRNLNCFALLFLLLSFFLLQLEFSGSSHGSSLKKSAISASSQRFKPPVRGGGFEAGSHKAKDGGADDDDGIFDDEKRKVHTGPNPLHNR</sequence>
<evidence type="ECO:0000256" key="1">
    <source>
        <dbReference type="SAM" id="MobiDB-lite"/>
    </source>
</evidence>
<feature type="chain" id="PRO_5025653368" evidence="2">
    <location>
        <begin position="38"/>
        <end position="97"/>
    </location>
</feature>
<organism evidence="3 4">
    <name type="scientific">Hibiscus syriacus</name>
    <name type="common">Rose of Sharon</name>
    <dbReference type="NCBI Taxonomy" id="106335"/>
    <lineage>
        <taxon>Eukaryota</taxon>
        <taxon>Viridiplantae</taxon>
        <taxon>Streptophyta</taxon>
        <taxon>Embryophyta</taxon>
        <taxon>Tracheophyta</taxon>
        <taxon>Spermatophyta</taxon>
        <taxon>Magnoliopsida</taxon>
        <taxon>eudicotyledons</taxon>
        <taxon>Gunneridae</taxon>
        <taxon>Pentapetalae</taxon>
        <taxon>rosids</taxon>
        <taxon>malvids</taxon>
        <taxon>Malvales</taxon>
        <taxon>Malvaceae</taxon>
        <taxon>Malvoideae</taxon>
        <taxon>Hibiscus</taxon>
    </lineage>
</organism>
<evidence type="ECO:0000313" key="3">
    <source>
        <dbReference type="EMBL" id="KAE8656702.1"/>
    </source>
</evidence>
<dbReference type="AlphaFoldDB" id="A0A6A2WE36"/>
<evidence type="ECO:0000313" key="4">
    <source>
        <dbReference type="Proteomes" id="UP000436088"/>
    </source>
</evidence>
<feature type="compositionally biased region" description="Low complexity" evidence="1">
    <location>
        <begin position="34"/>
        <end position="49"/>
    </location>
</feature>
<dbReference type="InterPro" id="IPR033249">
    <property type="entry name" value="CLE_plant"/>
</dbReference>
<dbReference type="PANTHER" id="PTHR34545">
    <property type="entry name" value="CLAVATA3/ESR (CLE)-RELATED PROTEIN 22"/>
    <property type="match status" value="1"/>
</dbReference>
<comment type="caution">
    <text evidence="3">The sequence shown here is derived from an EMBL/GenBank/DDBJ whole genome shotgun (WGS) entry which is preliminary data.</text>
</comment>
<dbReference type="PANTHER" id="PTHR34545:SF8">
    <property type="entry name" value="CLAVATA3_ESR (CLE)-RELATED PROTEIN 21"/>
    <property type="match status" value="1"/>
</dbReference>